<dbReference type="AlphaFoldDB" id="A0A1G2FYV5"/>
<feature type="transmembrane region" description="Helical" evidence="1">
    <location>
        <begin position="76"/>
        <end position="97"/>
    </location>
</feature>
<evidence type="ECO:0000313" key="3">
    <source>
        <dbReference type="Proteomes" id="UP000177480"/>
    </source>
</evidence>
<feature type="transmembrane region" description="Helical" evidence="1">
    <location>
        <begin position="9"/>
        <end position="26"/>
    </location>
</feature>
<sequence length="424" mass="48840">MNGNFKQEYFFVLVGLCFFILAGLVNEWTVASWLSYGGFLDVFDRVVIAVFDVLMMVCGIFFIWRRKRLHVGFPEFGLFCGTLVLLFAGSEVVARVIDNAHGHDFLKNKQRAERGIVPFRMFGPDWYAKEGDIRYIVGRHGERYPFTKAEGTFRIVAIGGSTTQQQVEGIDFPRRLEELLQKQYPEKVIEVINVGNSSYTTAHFIILLSLDIISWNPDLIIASENINDLTATYFPNFALDYGNKFSNEAFLAQSSRMQVLFGWSRLYWVLRSRLEAFSYRMLEAADIVYTRKSYGNNPPLESSAVFRRNWETILSIAHAKNIPIIMASQPLEPSEEYWDLHMRYKKYNNVSVYPLHAEFLSHHTMFNDIIKKVAGLPGAYFLDNAAVFSGKKELFSDFVHYTRTGIEQLAKNYAAFIAQEHFIK</sequence>
<name>A0A1G2FYV5_9BACT</name>
<dbReference type="Proteomes" id="UP000177480">
    <property type="component" value="Unassembled WGS sequence"/>
</dbReference>
<gene>
    <name evidence="2" type="ORF">A2719_00920</name>
</gene>
<reference evidence="2 3" key="1">
    <citation type="journal article" date="2016" name="Nat. Commun.">
        <title>Thousands of microbial genomes shed light on interconnected biogeochemical processes in an aquifer system.</title>
        <authorList>
            <person name="Anantharaman K."/>
            <person name="Brown C.T."/>
            <person name="Hug L.A."/>
            <person name="Sharon I."/>
            <person name="Castelle C.J."/>
            <person name="Probst A.J."/>
            <person name="Thomas B.C."/>
            <person name="Singh A."/>
            <person name="Wilkins M.J."/>
            <person name="Karaoz U."/>
            <person name="Brodie E.L."/>
            <person name="Williams K.H."/>
            <person name="Hubbard S.S."/>
            <person name="Banfield J.F."/>
        </authorList>
    </citation>
    <scope>NUCLEOTIDE SEQUENCE [LARGE SCALE GENOMIC DNA]</scope>
</reference>
<dbReference type="Gene3D" id="3.40.50.1110">
    <property type="entry name" value="SGNH hydrolase"/>
    <property type="match status" value="1"/>
</dbReference>
<dbReference type="SUPFAM" id="SSF52266">
    <property type="entry name" value="SGNH hydrolase"/>
    <property type="match status" value="1"/>
</dbReference>
<evidence type="ECO:0000313" key="2">
    <source>
        <dbReference type="EMBL" id="OGZ43236.1"/>
    </source>
</evidence>
<organism evidence="2 3">
    <name type="scientific">Candidatus Ryanbacteria bacterium RIFCSPHIGHO2_01_FULL_45_22</name>
    <dbReference type="NCBI Taxonomy" id="1802114"/>
    <lineage>
        <taxon>Bacteria</taxon>
        <taxon>Candidatus Ryaniibacteriota</taxon>
    </lineage>
</organism>
<dbReference type="STRING" id="1802114.A2719_00920"/>
<feature type="transmembrane region" description="Helical" evidence="1">
    <location>
        <begin position="46"/>
        <end position="64"/>
    </location>
</feature>
<protein>
    <submittedName>
        <fullName evidence="2">Uncharacterized protein</fullName>
    </submittedName>
</protein>
<accession>A0A1G2FYV5</accession>
<proteinExistence type="predicted"/>
<comment type="caution">
    <text evidence="2">The sequence shown here is derived from an EMBL/GenBank/DDBJ whole genome shotgun (WGS) entry which is preliminary data.</text>
</comment>
<dbReference type="EMBL" id="MHNK01000019">
    <property type="protein sequence ID" value="OGZ43236.1"/>
    <property type="molecule type" value="Genomic_DNA"/>
</dbReference>
<keyword evidence="1" id="KW-1133">Transmembrane helix</keyword>
<evidence type="ECO:0000256" key="1">
    <source>
        <dbReference type="SAM" id="Phobius"/>
    </source>
</evidence>
<dbReference type="InterPro" id="IPR036514">
    <property type="entry name" value="SGNH_hydro_sf"/>
</dbReference>
<keyword evidence="1" id="KW-0472">Membrane</keyword>
<keyword evidence="1" id="KW-0812">Transmembrane</keyword>